<protein>
    <recommendedName>
        <fullName evidence="4">Protein xylosyltransferase</fullName>
    </recommendedName>
</protein>
<evidence type="ECO:0008006" key="4">
    <source>
        <dbReference type="Google" id="ProtNLM"/>
    </source>
</evidence>
<dbReference type="EMBL" id="JBGBPQ010000019">
    <property type="protein sequence ID" value="KAL1504936.1"/>
    <property type="molecule type" value="Genomic_DNA"/>
</dbReference>
<evidence type="ECO:0000256" key="1">
    <source>
        <dbReference type="SAM" id="MobiDB-lite"/>
    </source>
</evidence>
<gene>
    <name evidence="2" type="ORF">AB1Y20_008703</name>
</gene>
<proteinExistence type="predicted"/>
<evidence type="ECO:0000313" key="3">
    <source>
        <dbReference type="Proteomes" id="UP001515480"/>
    </source>
</evidence>
<name>A0AB34IR87_PRYPA</name>
<organism evidence="2 3">
    <name type="scientific">Prymnesium parvum</name>
    <name type="common">Toxic golden alga</name>
    <dbReference type="NCBI Taxonomy" id="97485"/>
    <lineage>
        <taxon>Eukaryota</taxon>
        <taxon>Haptista</taxon>
        <taxon>Haptophyta</taxon>
        <taxon>Prymnesiophyceae</taxon>
        <taxon>Prymnesiales</taxon>
        <taxon>Prymnesiaceae</taxon>
        <taxon>Prymnesium</taxon>
    </lineage>
</organism>
<comment type="caution">
    <text evidence="2">The sequence shown here is derived from an EMBL/GenBank/DDBJ whole genome shotgun (WGS) entry which is preliminary data.</text>
</comment>
<feature type="region of interest" description="Disordered" evidence="1">
    <location>
        <begin position="353"/>
        <end position="372"/>
    </location>
</feature>
<dbReference type="Proteomes" id="UP001515480">
    <property type="component" value="Unassembled WGS sequence"/>
</dbReference>
<accession>A0AB34IR87</accession>
<feature type="region of interest" description="Disordered" evidence="1">
    <location>
        <begin position="586"/>
        <end position="624"/>
    </location>
</feature>
<feature type="compositionally biased region" description="Basic and acidic residues" evidence="1">
    <location>
        <begin position="353"/>
        <end position="366"/>
    </location>
</feature>
<keyword evidence="3" id="KW-1185">Reference proteome</keyword>
<reference evidence="2 3" key="1">
    <citation type="journal article" date="2024" name="Science">
        <title>Giant polyketide synthase enzymes in the biosynthesis of giant marine polyether toxins.</title>
        <authorList>
            <person name="Fallon T.R."/>
            <person name="Shende V.V."/>
            <person name="Wierzbicki I.H."/>
            <person name="Pendleton A.L."/>
            <person name="Watervoot N.F."/>
            <person name="Auber R.P."/>
            <person name="Gonzalez D.J."/>
            <person name="Wisecaver J.H."/>
            <person name="Moore B.S."/>
        </authorList>
    </citation>
    <scope>NUCLEOTIDE SEQUENCE [LARGE SCALE GENOMIC DNA]</scope>
    <source>
        <strain evidence="2 3">12B1</strain>
    </source>
</reference>
<dbReference type="AlphaFoldDB" id="A0AB34IR87"/>
<sequence>MGWLGATGVHSEAADARALVGSIGQLCDAYPQLHVIVNFFDAPPRSAEQLRVAVHHPQMEATSVPGMKTLFWRRILTPERVRSFSLVWVFDCDIAVHPSIFPLGILAGTLTSLRATLLQPSIRAQVHGTYHTWLRVRPAHMSCVATTAQWVELQTPVFAVDAWVEFHTKMLSVVKDEDLAVSDFGIDVTWCGLLAAAFPGRPTCLVLPADPAIHINTHSIEKFMSKSVVSQERSCTGTCKTLYNTYQRYWKNFSHHTGDCWGTHQDHHGLTRTGRLSLEGSTVRARPVRSSSTAMLTNETDEAMLRRRWLGATSVAYPEGRNQRAHFDGMLYALSSLMNAHSKLRIIVNHHDARSPPHEVRREPPARRPSTCDRASQAGQIEASVDSRITTTWVVGPRAVFWAQVLLPLVEHEQVDLVWLFSPGVAVHPAFHPLVEMAETLFNTNALAAGFSPEAHPPTRPACIATPSAVLDMSSSIVMRREGFSLLVRGVINKLPRAALEDVDLGLGDVLCSVLSRHLTRHITRVACVRLHSGLVLLDSREAMRNRCRGPCAETLQRRFAADYNATWHAEPQLCWAASSKGLRQLGKKKDPLSPPSFARQSLSKHRPGGRMGRALESSSSHSV</sequence>
<evidence type="ECO:0000313" key="2">
    <source>
        <dbReference type="EMBL" id="KAL1504936.1"/>
    </source>
</evidence>